<evidence type="ECO:0008006" key="2">
    <source>
        <dbReference type="Google" id="ProtNLM"/>
    </source>
</evidence>
<accession>A0A7S4RKE3</accession>
<organism evidence="1">
    <name type="scientific">Alexandrium monilatum</name>
    <dbReference type="NCBI Taxonomy" id="311494"/>
    <lineage>
        <taxon>Eukaryota</taxon>
        <taxon>Sar</taxon>
        <taxon>Alveolata</taxon>
        <taxon>Dinophyceae</taxon>
        <taxon>Gonyaulacales</taxon>
        <taxon>Pyrocystaceae</taxon>
        <taxon>Alexandrium</taxon>
    </lineage>
</organism>
<dbReference type="AlphaFoldDB" id="A0A7S4RKE3"/>
<proteinExistence type="predicted"/>
<evidence type="ECO:0000313" key="1">
    <source>
        <dbReference type="EMBL" id="CAE4617430.1"/>
    </source>
</evidence>
<gene>
    <name evidence="1" type="ORF">AMON00008_LOCUS36857</name>
</gene>
<protein>
    <recommendedName>
        <fullName evidence="2">Exostosin GT47 domain-containing protein</fullName>
    </recommendedName>
</protein>
<reference evidence="1" key="1">
    <citation type="submission" date="2021-01" db="EMBL/GenBank/DDBJ databases">
        <authorList>
            <person name="Corre E."/>
            <person name="Pelletier E."/>
            <person name="Niang G."/>
            <person name="Scheremetjew M."/>
            <person name="Finn R."/>
            <person name="Kale V."/>
            <person name="Holt S."/>
            <person name="Cochrane G."/>
            <person name="Meng A."/>
            <person name="Brown T."/>
            <person name="Cohen L."/>
        </authorList>
    </citation>
    <scope>NUCLEOTIDE SEQUENCE</scope>
    <source>
        <strain evidence="1">CCMP3105</strain>
    </source>
</reference>
<dbReference type="EMBL" id="HBNR01052528">
    <property type="protein sequence ID" value="CAE4617430.1"/>
    <property type="molecule type" value="Transcribed_RNA"/>
</dbReference>
<name>A0A7S4RKE3_9DINO</name>
<sequence length="130" mass="14179">MLPGDTADGCKRLWDAMVRGCVPAFATAAPPRHWPILPFTDRVPWDAFALFFSSVNSTAAAQRVLAVLRALPAQEIWRRRQAMRAWIPQLVVERQGCCGNCSARASGPPPTALELALREAAVRVGRPAMA</sequence>